<feature type="transmembrane region" description="Helical" evidence="1">
    <location>
        <begin position="162"/>
        <end position="181"/>
    </location>
</feature>
<dbReference type="Proteomes" id="UP000235916">
    <property type="component" value="Unassembled WGS sequence"/>
</dbReference>
<keyword evidence="1" id="KW-0812">Transmembrane</keyword>
<feature type="transmembrane region" description="Helical" evidence="1">
    <location>
        <begin position="29"/>
        <end position="49"/>
    </location>
</feature>
<sequence length="373" mass="40212">MKGKDSLQGETPSLAARLTAIKRTFLERLWGGLLVIAGIGMPLSVMRSLGTGWLPVYWLHILLGACVLAVYCWRKRLSETTLSGLFIGLCWVVGVSGVFSFGIAASSIFWLVLSCLIAGIVHSVRITLMLAFSLVLVLSVAGAGHVGGWLQASINLERYQTLPSAWLSLIFVSLVFVYFIIRAVGAQNAALLDLLGELETQRQVIERSATHDQLTGLPSMRLVEDRIGVAMHQARRSGGKLAVLFVDLDGFKAINDNHGHPVGDQVLREVAQRMRGCLRAQDTVARIGGDEFLVILPAMSELGAAAKVAQSLIAAVSQPCPIEGRVLQVGASVGIAGFPDDADSGAELRRKADAAMYRAKREGKGRYRFFSQG</sequence>
<dbReference type="SMART" id="SM00267">
    <property type="entry name" value="GGDEF"/>
    <property type="match status" value="1"/>
</dbReference>
<accession>A0A2N8KXS8</accession>
<dbReference type="AlphaFoldDB" id="A0A2N8KXS8"/>
<evidence type="ECO:0000259" key="2">
    <source>
        <dbReference type="PROSITE" id="PS50887"/>
    </source>
</evidence>
<dbReference type="NCBIfam" id="TIGR00254">
    <property type="entry name" value="GGDEF"/>
    <property type="match status" value="1"/>
</dbReference>
<dbReference type="OrthoDB" id="9812260at2"/>
<gene>
    <name evidence="3" type="ORF">C1O66_12475</name>
</gene>
<dbReference type="PANTHER" id="PTHR46663">
    <property type="entry name" value="DIGUANYLATE CYCLASE DGCT-RELATED"/>
    <property type="match status" value="1"/>
</dbReference>
<dbReference type="InterPro" id="IPR043128">
    <property type="entry name" value="Rev_trsase/Diguanyl_cyclase"/>
</dbReference>
<organism evidence="3 4">
    <name type="scientific">Kinneretia aquatilis</name>
    <dbReference type="NCBI Taxonomy" id="2070761"/>
    <lineage>
        <taxon>Bacteria</taxon>
        <taxon>Pseudomonadati</taxon>
        <taxon>Pseudomonadota</taxon>
        <taxon>Betaproteobacteria</taxon>
        <taxon>Burkholderiales</taxon>
        <taxon>Sphaerotilaceae</taxon>
        <taxon>Roseateles</taxon>
    </lineage>
</organism>
<dbReference type="PANTHER" id="PTHR46663:SF2">
    <property type="entry name" value="GGDEF DOMAIN-CONTAINING PROTEIN"/>
    <property type="match status" value="1"/>
</dbReference>
<evidence type="ECO:0000313" key="3">
    <source>
        <dbReference type="EMBL" id="PND38256.1"/>
    </source>
</evidence>
<protein>
    <recommendedName>
        <fullName evidence="2">GGDEF domain-containing protein</fullName>
    </recommendedName>
</protein>
<dbReference type="InterPro" id="IPR000160">
    <property type="entry name" value="GGDEF_dom"/>
</dbReference>
<dbReference type="RefSeq" id="WP_102768175.1">
    <property type="nucleotide sequence ID" value="NZ_POSP01000003.1"/>
</dbReference>
<dbReference type="EMBL" id="POSP01000003">
    <property type="protein sequence ID" value="PND38256.1"/>
    <property type="molecule type" value="Genomic_DNA"/>
</dbReference>
<evidence type="ECO:0000313" key="4">
    <source>
        <dbReference type="Proteomes" id="UP000235916"/>
    </source>
</evidence>
<keyword evidence="1" id="KW-0472">Membrane</keyword>
<dbReference type="Gene3D" id="3.30.70.270">
    <property type="match status" value="1"/>
</dbReference>
<reference evidence="3 4" key="1">
    <citation type="submission" date="2018-01" db="EMBL/GenBank/DDBJ databases">
        <title>Draft genome sequence of Paucibacter aquatile CR182 isolated from freshwater of the Nakdong River.</title>
        <authorList>
            <person name="Choi A."/>
            <person name="Chung E.J."/>
        </authorList>
    </citation>
    <scope>NUCLEOTIDE SEQUENCE [LARGE SCALE GENOMIC DNA]</scope>
    <source>
        <strain evidence="3 4">CR182</strain>
    </source>
</reference>
<evidence type="ECO:0000256" key="1">
    <source>
        <dbReference type="SAM" id="Phobius"/>
    </source>
</evidence>
<dbReference type="InterPro" id="IPR052163">
    <property type="entry name" value="DGC-Regulatory_Protein"/>
</dbReference>
<dbReference type="InterPro" id="IPR029787">
    <property type="entry name" value="Nucleotide_cyclase"/>
</dbReference>
<dbReference type="PROSITE" id="PS50887">
    <property type="entry name" value="GGDEF"/>
    <property type="match status" value="1"/>
</dbReference>
<comment type="caution">
    <text evidence="3">The sequence shown here is derived from an EMBL/GenBank/DDBJ whole genome shotgun (WGS) entry which is preliminary data.</text>
</comment>
<feature type="transmembrane region" description="Helical" evidence="1">
    <location>
        <begin position="124"/>
        <end position="150"/>
    </location>
</feature>
<dbReference type="GO" id="GO:0003824">
    <property type="term" value="F:catalytic activity"/>
    <property type="evidence" value="ECO:0007669"/>
    <property type="project" value="UniProtKB-ARBA"/>
</dbReference>
<dbReference type="SUPFAM" id="SSF55073">
    <property type="entry name" value="Nucleotide cyclase"/>
    <property type="match status" value="1"/>
</dbReference>
<name>A0A2N8KXS8_9BURK</name>
<proteinExistence type="predicted"/>
<feature type="transmembrane region" description="Helical" evidence="1">
    <location>
        <begin position="55"/>
        <end position="73"/>
    </location>
</feature>
<keyword evidence="4" id="KW-1185">Reference proteome</keyword>
<feature type="transmembrane region" description="Helical" evidence="1">
    <location>
        <begin position="85"/>
        <end position="112"/>
    </location>
</feature>
<dbReference type="CDD" id="cd01949">
    <property type="entry name" value="GGDEF"/>
    <property type="match status" value="1"/>
</dbReference>
<feature type="domain" description="GGDEF" evidence="2">
    <location>
        <begin position="239"/>
        <end position="372"/>
    </location>
</feature>
<dbReference type="FunFam" id="3.30.70.270:FF:000001">
    <property type="entry name" value="Diguanylate cyclase domain protein"/>
    <property type="match status" value="1"/>
</dbReference>
<dbReference type="Pfam" id="PF00990">
    <property type="entry name" value="GGDEF"/>
    <property type="match status" value="1"/>
</dbReference>
<keyword evidence="1" id="KW-1133">Transmembrane helix</keyword>